<dbReference type="Proteomes" id="UP001163321">
    <property type="component" value="Chromosome 5"/>
</dbReference>
<evidence type="ECO:0000313" key="1">
    <source>
        <dbReference type="EMBL" id="KAI9911875.1"/>
    </source>
</evidence>
<evidence type="ECO:0000313" key="2">
    <source>
        <dbReference type="Proteomes" id="UP001163321"/>
    </source>
</evidence>
<accession>A0ACC0VZ74</accession>
<comment type="caution">
    <text evidence="1">The sequence shown here is derived from an EMBL/GenBank/DDBJ whole genome shotgun (WGS) entry which is preliminary data.</text>
</comment>
<gene>
    <name evidence="1" type="ORF">PsorP6_009456</name>
</gene>
<keyword evidence="2" id="KW-1185">Reference proteome</keyword>
<dbReference type="EMBL" id="CM047584">
    <property type="protein sequence ID" value="KAI9911875.1"/>
    <property type="molecule type" value="Genomic_DNA"/>
</dbReference>
<organism evidence="1 2">
    <name type="scientific">Peronosclerospora sorghi</name>
    <dbReference type="NCBI Taxonomy" id="230839"/>
    <lineage>
        <taxon>Eukaryota</taxon>
        <taxon>Sar</taxon>
        <taxon>Stramenopiles</taxon>
        <taxon>Oomycota</taxon>
        <taxon>Peronosporomycetes</taxon>
        <taxon>Peronosporales</taxon>
        <taxon>Peronosporaceae</taxon>
        <taxon>Peronosclerospora</taxon>
    </lineage>
</organism>
<proteinExistence type="predicted"/>
<name>A0ACC0VZ74_9STRA</name>
<protein>
    <submittedName>
        <fullName evidence="1">Uncharacterized protein</fullName>
    </submittedName>
</protein>
<reference evidence="1 2" key="1">
    <citation type="journal article" date="2022" name="bioRxiv">
        <title>The genome of the oomycete Peronosclerospora sorghi, a cosmopolitan pathogen of maize and sorghum, is inflated with dispersed pseudogenes.</title>
        <authorList>
            <person name="Fletcher K."/>
            <person name="Martin F."/>
            <person name="Isakeit T."/>
            <person name="Cavanaugh K."/>
            <person name="Magill C."/>
            <person name="Michelmore R."/>
        </authorList>
    </citation>
    <scope>NUCLEOTIDE SEQUENCE [LARGE SCALE GENOMIC DNA]</scope>
    <source>
        <strain evidence="1">P6</strain>
    </source>
</reference>
<sequence>MFFRPTSIDQFLAFVAFLAYIGNVSKATGANTTEVYVPASGHSYALYAPTKRLLSAHETTTDAESQSGVTRRMARHLALVDINFVREKLSPLAQGYVTKEAQIEHLLGHQKTKQFVKHHPAVTLKFFTEEFGEAVALENLIKATKSPKKGARETAGKILERILEDWKERDLPPVHAFQALKLQELLKDYPLYVLKIDYFEKYVWMRIDENVRERLFWANFVLGFEGEKEKVIEHLISLKKNVNGSDDPELRDRVYGLAQRFLATLGKKDIVLKMDFDSRFFHRLPTKGDLEMLNQLKSRRRRQQEQ</sequence>